<evidence type="ECO:0000256" key="2">
    <source>
        <dbReference type="ARBA" id="ARBA00022448"/>
    </source>
</evidence>
<evidence type="ECO:0000313" key="11">
    <source>
        <dbReference type="EMBL" id="BBO68154.1"/>
    </source>
</evidence>
<dbReference type="Proteomes" id="UP000427906">
    <property type="component" value="Chromosome"/>
</dbReference>
<dbReference type="Pfam" id="PF04290">
    <property type="entry name" value="DctQ"/>
    <property type="match status" value="1"/>
</dbReference>
<feature type="transmembrane region" description="Helical" evidence="9">
    <location>
        <begin position="132"/>
        <end position="152"/>
    </location>
</feature>
<sequence>MVAVLKLFQWLRDLLKMGGAVCLVAMTIMTCADVVGRYLGHPILGSVEIAGFMATMAAALALPYTHRMRGHIGVEVVVRLLSQRTQAAIGLCTNTLAFLMFAVISWRMANYAETMRRSGEVSISLEFPEHTIIYITAFCFLILTLNLLEDVLKDVNTLMGKK</sequence>
<dbReference type="InterPro" id="IPR055348">
    <property type="entry name" value="DctQ"/>
</dbReference>
<evidence type="ECO:0000256" key="1">
    <source>
        <dbReference type="ARBA" id="ARBA00004429"/>
    </source>
</evidence>
<keyword evidence="5 9" id="KW-0812">Transmembrane</keyword>
<evidence type="ECO:0000256" key="5">
    <source>
        <dbReference type="ARBA" id="ARBA00022692"/>
    </source>
</evidence>
<evidence type="ECO:0000256" key="9">
    <source>
        <dbReference type="SAM" id="Phobius"/>
    </source>
</evidence>
<dbReference type="GO" id="GO:0022857">
    <property type="term" value="F:transmembrane transporter activity"/>
    <property type="evidence" value="ECO:0007669"/>
    <property type="project" value="TreeGrafter"/>
</dbReference>
<evidence type="ECO:0000256" key="8">
    <source>
        <dbReference type="ARBA" id="ARBA00038436"/>
    </source>
</evidence>
<dbReference type="InterPro" id="IPR007387">
    <property type="entry name" value="TRAP_DctQ"/>
</dbReference>
<comment type="subcellular location">
    <subcellularLocation>
        <location evidence="1">Cell inner membrane</location>
        <topology evidence="1">Multi-pass membrane protein</topology>
    </subcellularLocation>
</comment>
<name>A0A5K7YP69_9BACT</name>
<comment type="similarity">
    <text evidence="8">Belongs to the TRAP transporter small permease family.</text>
</comment>
<dbReference type="KEGG" id="dalk:DSCA_20840"/>
<feature type="transmembrane region" description="Helical" evidence="9">
    <location>
        <begin position="87"/>
        <end position="109"/>
    </location>
</feature>
<dbReference type="GO" id="GO:0015740">
    <property type="term" value="P:C4-dicarboxylate transport"/>
    <property type="evidence" value="ECO:0007669"/>
    <property type="project" value="TreeGrafter"/>
</dbReference>
<evidence type="ECO:0000256" key="7">
    <source>
        <dbReference type="ARBA" id="ARBA00023136"/>
    </source>
</evidence>
<feature type="transmembrane region" description="Helical" evidence="9">
    <location>
        <begin position="20"/>
        <end position="39"/>
    </location>
</feature>
<evidence type="ECO:0000256" key="4">
    <source>
        <dbReference type="ARBA" id="ARBA00022519"/>
    </source>
</evidence>
<dbReference type="AlphaFoldDB" id="A0A5K7YP69"/>
<proteinExistence type="inferred from homology"/>
<dbReference type="PANTHER" id="PTHR35011">
    <property type="entry name" value="2,3-DIKETO-L-GULONATE TRAP TRANSPORTER SMALL PERMEASE PROTEIN YIAM"/>
    <property type="match status" value="1"/>
</dbReference>
<evidence type="ECO:0000313" key="12">
    <source>
        <dbReference type="Proteomes" id="UP000427906"/>
    </source>
</evidence>
<dbReference type="GO" id="GO:0005886">
    <property type="term" value="C:plasma membrane"/>
    <property type="evidence" value="ECO:0007669"/>
    <property type="project" value="UniProtKB-SubCell"/>
</dbReference>
<protein>
    <recommendedName>
        <fullName evidence="10">Tripartite ATP-independent periplasmic transporters DctQ component domain-containing protein</fullName>
    </recommendedName>
</protein>
<evidence type="ECO:0000256" key="3">
    <source>
        <dbReference type="ARBA" id="ARBA00022475"/>
    </source>
</evidence>
<keyword evidence="7 9" id="KW-0472">Membrane</keyword>
<evidence type="ECO:0000259" key="10">
    <source>
        <dbReference type="Pfam" id="PF04290"/>
    </source>
</evidence>
<feature type="transmembrane region" description="Helical" evidence="9">
    <location>
        <begin position="45"/>
        <end position="66"/>
    </location>
</feature>
<feature type="domain" description="Tripartite ATP-independent periplasmic transporters DctQ component" evidence="10">
    <location>
        <begin position="26"/>
        <end position="155"/>
    </location>
</feature>
<dbReference type="OrthoDB" id="5420680at2"/>
<gene>
    <name evidence="11" type="ORF">DSCA_20840</name>
</gene>
<keyword evidence="2" id="KW-0813">Transport</keyword>
<keyword evidence="12" id="KW-1185">Reference proteome</keyword>
<dbReference type="EMBL" id="AP021874">
    <property type="protein sequence ID" value="BBO68154.1"/>
    <property type="molecule type" value="Genomic_DNA"/>
</dbReference>
<reference evidence="11 12" key="1">
    <citation type="submission" date="2019-11" db="EMBL/GenBank/DDBJ databases">
        <title>Comparative genomics of hydrocarbon-degrading Desulfosarcina strains.</title>
        <authorList>
            <person name="Watanabe M."/>
            <person name="Kojima H."/>
            <person name="Fukui M."/>
        </authorList>
    </citation>
    <scope>NUCLEOTIDE SEQUENCE [LARGE SCALE GENOMIC DNA]</scope>
    <source>
        <strain evidence="11 12">PL12</strain>
    </source>
</reference>
<organism evidence="11 12">
    <name type="scientific">Desulfosarcina alkanivorans</name>
    <dbReference type="NCBI Taxonomy" id="571177"/>
    <lineage>
        <taxon>Bacteria</taxon>
        <taxon>Pseudomonadati</taxon>
        <taxon>Thermodesulfobacteriota</taxon>
        <taxon>Desulfobacteria</taxon>
        <taxon>Desulfobacterales</taxon>
        <taxon>Desulfosarcinaceae</taxon>
        <taxon>Desulfosarcina</taxon>
    </lineage>
</organism>
<keyword evidence="6 9" id="KW-1133">Transmembrane helix</keyword>
<keyword evidence="3" id="KW-1003">Cell membrane</keyword>
<evidence type="ECO:0000256" key="6">
    <source>
        <dbReference type="ARBA" id="ARBA00022989"/>
    </source>
</evidence>
<accession>A0A5K7YP69</accession>
<keyword evidence="4" id="KW-0997">Cell inner membrane</keyword>
<dbReference type="PANTHER" id="PTHR35011:SF10">
    <property type="entry name" value="TRAP TRANSPORTER SMALL PERMEASE PROTEIN"/>
    <property type="match status" value="1"/>
</dbReference>